<sequence>MPELSKLSKIPKILTAKLILLEEKKDLQVYQAEEVENKSESKDESESKNVNKGESEDKGVILDKKI</sequence>
<evidence type="ECO:0000313" key="2">
    <source>
        <dbReference type="Proteomes" id="UP000789366"/>
    </source>
</evidence>
<reference evidence="1" key="1">
    <citation type="submission" date="2021-06" db="EMBL/GenBank/DDBJ databases">
        <authorList>
            <person name="Kallberg Y."/>
            <person name="Tangrot J."/>
            <person name="Rosling A."/>
        </authorList>
    </citation>
    <scope>NUCLEOTIDE SEQUENCE</scope>
    <source>
        <strain evidence="1">28 12/20/2015</strain>
    </source>
</reference>
<accession>A0ACA9P5M0</accession>
<comment type="caution">
    <text evidence="1">The sequence shown here is derived from an EMBL/GenBank/DDBJ whole genome shotgun (WGS) entry which is preliminary data.</text>
</comment>
<gene>
    <name evidence="1" type="ORF">SPELUC_LOCUS10880</name>
</gene>
<protein>
    <submittedName>
        <fullName evidence="1">12747_t:CDS:1</fullName>
    </submittedName>
</protein>
<keyword evidence="2" id="KW-1185">Reference proteome</keyword>
<proteinExistence type="predicted"/>
<name>A0ACA9P5M0_9GLOM</name>
<feature type="non-terminal residue" evidence="1">
    <location>
        <position position="1"/>
    </location>
</feature>
<evidence type="ECO:0000313" key="1">
    <source>
        <dbReference type="EMBL" id="CAG8693394.1"/>
    </source>
</evidence>
<organism evidence="1 2">
    <name type="scientific">Cetraspora pellucida</name>
    <dbReference type="NCBI Taxonomy" id="1433469"/>
    <lineage>
        <taxon>Eukaryota</taxon>
        <taxon>Fungi</taxon>
        <taxon>Fungi incertae sedis</taxon>
        <taxon>Mucoromycota</taxon>
        <taxon>Glomeromycotina</taxon>
        <taxon>Glomeromycetes</taxon>
        <taxon>Diversisporales</taxon>
        <taxon>Gigasporaceae</taxon>
        <taxon>Cetraspora</taxon>
    </lineage>
</organism>
<feature type="non-terminal residue" evidence="1">
    <location>
        <position position="66"/>
    </location>
</feature>
<dbReference type="Proteomes" id="UP000789366">
    <property type="component" value="Unassembled WGS sequence"/>
</dbReference>
<dbReference type="EMBL" id="CAJVPW010021426">
    <property type="protein sequence ID" value="CAG8693394.1"/>
    <property type="molecule type" value="Genomic_DNA"/>
</dbReference>